<comment type="caution">
    <text evidence="1">The sequence shown here is derived from an EMBL/GenBank/DDBJ whole genome shotgun (WGS) entry which is preliminary data.</text>
</comment>
<dbReference type="InParanoid" id="A0A152A7I9"/>
<gene>
    <name evidence="1" type="ORF">DLAC_01034</name>
</gene>
<evidence type="ECO:0000313" key="2">
    <source>
        <dbReference type="Proteomes" id="UP000076078"/>
    </source>
</evidence>
<name>A0A152A7I9_TIELA</name>
<evidence type="ECO:0000313" key="1">
    <source>
        <dbReference type="EMBL" id="KYR02213.1"/>
    </source>
</evidence>
<sequence length="217" mass="24659">AWLPFRAPTYFIDHLKNETDFNLDQKNEGGAGLRGFKAPKLTADNCYLPKLNMATPIMNPNSNASQEVWIQSSQTYSNRFNKSFGKYISNEVHVGEFSNYNWCMVMRLWYCANTTVRNGISFLGTNYEMSAFMDNQLVMDTISRNNNQINADFNISKNQSSNPHRLDIFICQKGAISLVPGVGKEYFSLKIFGLNNNICAYPDDDIIKNCVPSKTKN</sequence>
<dbReference type="EMBL" id="LODT01000004">
    <property type="protein sequence ID" value="KYR02213.1"/>
    <property type="molecule type" value="Genomic_DNA"/>
</dbReference>
<reference evidence="1 2" key="1">
    <citation type="submission" date="2015-12" db="EMBL/GenBank/DDBJ databases">
        <title>Dictyostelia acquired genes for synthesis and detection of signals that induce cell-type specialization by lateral gene transfer from prokaryotes.</title>
        <authorList>
            <person name="Gloeckner G."/>
            <person name="Schaap P."/>
        </authorList>
    </citation>
    <scope>NUCLEOTIDE SEQUENCE [LARGE SCALE GENOMIC DNA]</scope>
    <source>
        <strain evidence="1 2">TK</strain>
    </source>
</reference>
<protein>
    <submittedName>
        <fullName evidence="1">Uncharacterized protein</fullName>
    </submittedName>
</protein>
<accession>A0A152A7I9</accession>
<dbReference type="Proteomes" id="UP000076078">
    <property type="component" value="Unassembled WGS sequence"/>
</dbReference>
<dbReference type="AlphaFoldDB" id="A0A152A7I9"/>
<keyword evidence="2" id="KW-1185">Reference proteome</keyword>
<feature type="non-terminal residue" evidence="1">
    <location>
        <position position="1"/>
    </location>
</feature>
<organism evidence="1 2">
    <name type="scientific">Tieghemostelium lacteum</name>
    <name type="common">Slime mold</name>
    <name type="synonym">Dictyostelium lacteum</name>
    <dbReference type="NCBI Taxonomy" id="361077"/>
    <lineage>
        <taxon>Eukaryota</taxon>
        <taxon>Amoebozoa</taxon>
        <taxon>Evosea</taxon>
        <taxon>Eumycetozoa</taxon>
        <taxon>Dictyostelia</taxon>
        <taxon>Dictyosteliales</taxon>
        <taxon>Raperosteliaceae</taxon>
        <taxon>Tieghemostelium</taxon>
    </lineage>
</organism>
<proteinExistence type="predicted"/>